<proteinExistence type="predicted"/>
<evidence type="ECO:0000313" key="2">
    <source>
        <dbReference type="Proteomes" id="UP001497700"/>
    </source>
</evidence>
<keyword evidence="2" id="KW-1185">Reference proteome</keyword>
<organism evidence="1 2">
    <name type="scientific">Hypoxylon rubiginosum</name>
    <dbReference type="NCBI Taxonomy" id="110542"/>
    <lineage>
        <taxon>Eukaryota</taxon>
        <taxon>Fungi</taxon>
        <taxon>Dikarya</taxon>
        <taxon>Ascomycota</taxon>
        <taxon>Pezizomycotina</taxon>
        <taxon>Sordariomycetes</taxon>
        <taxon>Xylariomycetidae</taxon>
        <taxon>Xylariales</taxon>
        <taxon>Hypoxylaceae</taxon>
        <taxon>Hypoxylon</taxon>
    </lineage>
</organism>
<dbReference type="Proteomes" id="UP001497700">
    <property type="component" value="Unassembled WGS sequence"/>
</dbReference>
<sequence length="422" mass="46906">MAYTEAAENFFHFDHKPTNQFICWVYLEEINHFDTYQQQDGPDRRSATKAEVSETNITDDFVDSGATGFQSWRQLTSQLRMHSIRQIREHDHIAQIRQVFLSPSDIFVNELPPRISYEPFEVGTLASYLENQEPELTGHEPLQICSDVAEGLSALHQHGIAHNDVQCGNVLLFRSSESEQRLSAKLTGFGSISFLSGARVSTPWVAAPELFAPKSSDDESSIVLGETADSDPLQAPEGTCHDLYSLGLLCWGVHLRSANPFLHYLFEEAELTPSQATARHWAQVSLQSGGSAINSQTGSECAQLPPSKLSGTDLRAVQSLKSDPTDRLLRVIKQTFKDSDATDSSSYLQKAVSRLCLHNPKSRSLGAAMAALQGTRKFFNSTPENQDKREASIWEKGWMLSLQPDSRMTSFNQHLAIRGSTS</sequence>
<comment type="caution">
    <text evidence="1">The sequence shown here is derived from an EMBL/GenBank/DDBJ whole genome shotgun (WGS) entry which is preliminary data.</text>
</comment>
<dbReference type="EMBL" id="MU393689">
    <property type="protein sequence ID" value="KAI4858780.1"/>
    <property type="molecule type" value="Genomic_DNA"/>
</dbReference>
<reference evidence="1 2" key="1">
    <citation type="journal article" date="2022" name="New Phytol.">
        <title>Ecological generalism drives hyperdiversity of secondary metabolite gene clusters in xylarialean endophytes.</title>
        <authorList>
            <person name="Franco M.E.E."/>
            <person name="Wisecaver J.H."/>
            <person name="Arnold A.E."/>
            <person name="Ju Y.M."/>
            <person name="Slot J.C."/>
            <person name="Ahrendt S."/>
            <person name="Moore L.P."/>
            <person name="Eastman K.E."/>
            <person name="Scott K."/>
            <person name="Konkel Z."/>
            <person name="Mondo S.J."/>
            <person name="Kuo A."/>
            <person name="Hayes R.D."/>
            <person name="Haridas S."/>
            <person name="Andreopoulos B."/>
            <person name="Riley R."/>
            <person name="LaButti K."/>
            <person name="Pangilinan J."/>
            <person name="Lipzen A."/>
            <person name="Amirebrahimi M."/>
            <person name="Yan J."/>
            <person name="Adam C."/>
            <person name="Keymanesh K."/>
            <person name="Ng V."/>
            <person name="Louie K."/>
            <person name="Northen T."/>
            <person name="Drula E."/>
            <person name="Henrissat B."/>
            <person name="Hsieh H.M."/>
            <person name="Youens-Clark K."/>
            <person name="Lutzoni F."/>
            <person name="Miadlikowska J."/>
            <person name="Eastwood D.C."/>
            <person name="Hamelin R.C."/>
            <person name="Grigoriev I.V."/>
            <person name="U'Ren J.M."/>
        </authorList>
    </citation>
    <scope>NUCLEOTIDE SEQUENCE [LARGE SCALE GENOMIC DNA]</scope>
    <source>
        <strain evidence="1 2">CBS 119005</strain>
    </source>
</reference>
<name>A0ACB9YIC7_9PEZI</name>
<evidence type="ECO:0000313" key="1">
    <source>
        <dbReference type="EMBL" id="KAI4858780.1"/>
    </source>
</evidence>
<protein>
    <submittedName>
        <fullName evidence="1">Kinase-like domain-containing protein</fullName>
    </submittedName>
</protein>
<gene>
    <name evidence="1" type="ORF">F4820DRAFT_454535</name>
</gene>
<accession>A0ACB9YIC7</accession>